<feature type="active site" evidence="8">
    <location>
        <position position="35"/>
    </location>
</feature>
<comment type="similarity">
    <text evidence="7">Belongs to the peptidase S26 family. IMP1 subfamily.</text>
</comment>
<dbReference type="PANTHER" id="PTHR12383:SF16">
    <property type="entry name" value="MITOCHONDRIAL INNER MEMBRANE PROTEASE SUBUNIT 1"/>
    <property type="match status" value="1"/>
</dbReference>
<evidence type="ECO:0000313" key="11">
    <source>
        <dbReference type="Proteomes" id="UP001165289"/>
    </source>
</evidence>
<reference evidence="10 11" key="1">
    <citation type="journal article" date="2023" name="BMC Biol.">
        <title>The compact genome of the sponge Oopsacas minuta (Hexactinellida) is lacking key metazoan core genes.</title>
        <authorList>
            <person name="Santini S."/>
            <person name="Schenkelaars Q."/>
            <person name="Jourda C."/>
            <person name="Duchesne M."/>
            <person name="Belahbib H."/>
            <person name="Rocher C."/>
            <person name="Selva M."/>
            <person name="Riesgo A."/>
            <person name="Vervoort M."/>
            <person name="Leys S.P."/>
            <person name="Kodjabachian L."/>
            <person name="Le Bivic A."/>
            <person name="Borchiellini C."/>
            <person name="Claverie J.M."/>
            <person name="Renard E."/>
        </authorList>
    </citation>
    <scope>NUCLEOTIDE SEQUENCE [LARGE SCALE GENOMIC DNA]</scope>
    <source>
        <strain evidence="10">SPO-2</strain>
    </source>
</reference>
<keyword evidence="10" id="KW-0645">Protease</keyword>
<gene>
    <name evidence="10" type="ORF">LOD99_13855</name>
</gene>
<name>A0AAV7KJZ3_9METZ</name>
<keyword evidence="3" id="KW-0999">Mitochondrion inner membrane</keyword>
<accession>A0AAV7KJZ3</accession>
<evidence type="ECO:0000256" key="7">
    <source>
        <dbReference type="ARBA" id="ARBA00038445"/>
    </source>
</evidence>
<dbReference type="Gene3D" id="2.10.109.10">
    <property type="entry name" value="Umud Fragment, subunit A"/>
    <property type="match status" value="1"/>
</dbReference>
<dbReference type="CDD" id="cd06530">
    <property type="entry name" value="S26_SPase_I"/>
    <property type="match status" value="1"/>
</dbReference>
<evidence type="ECO:0000256" key="3">
    <source>
        <dbReference type="ARBA" id="ARBA00022792"/>
    </source>
</evidence>
<dbReference type="SUPFAM" id="SSF51306">
    <property type="entry name" value="LexA/Signal peptidase"/>
    <property type="match status" value="1"/>
</dbReference>
<dbReference type="GO" id="GO:0004252">
    <property type="term" value="F:serine-type endopeptidase activity"/>
    <property type="evidence" value="ECO:0007669"/>
    <property type="project" value="InterPro"/>
</dbReference>
<feature type="domain" description="Peptidase S26" evidence="9">
    <location>
        <begin position="16"/>
        <end position="91"/>
    </location>
</feature>
<dbReference type="InterPro" id="IPR019533">
    <property type="entry name" value="Peptidase_S26"/>
</dbReference>
<comment type="caution">
    <text evidence="10">The sequence shown here is derived from an EMBL/GenBank/DDBJ whole genome shotgun (WGS) entry which is preliminary data.</text>
</comment>
<evidence type="ECO:0000256" key="8">
    <source>
        <dbReference type="PIRSR" id="PIRSR600223-1"/>
    </source>
</evidence>
<evidence type="ECO:0000313" key="10">
    <source>
        <dbReference type="EMBL" id="KAI6661133.1"/>
    </source>
</evidence>
<keyword evidence="6" id="KW-0472">Membrane</keyword>
<protein>
    <submittedName>
        <fullName evidence="10">Mitochondrial inner membrane protease subunit 1</fullName>
    </submittedName>
</protein>
<proteinExistence type="inferred from homology"/>
<dbReference type="GO" id="GO:0006627">
    <property type="term" value="P:protein processing involved in protein targeting to mitochondrion"/>
    <property type="evidence" value="ECO:0007669"/>
    <property type="project" value="TreeGrafter"/>
</dbReference>
<comment type="subcellular location">
    <subcellularLocation>
        <location evidence="1">Mitochondrion inner membrane</location>
    </subcellularLocation>
</comment>
<comment type="subunit">
    <text evidence="2">Heterodimer of 2 subunits, IMMPL1 and IMMPL2.</text>
</comment>
<evidence type="ECO:0000256" key="4">
    <source>
        <dbReference type="ARBA" id="ARBA00022801"/>
    </source>
</evidence>
<keyword evidence="5" id="KW-0496">Mitochondrion</keyword>
<dbReference type="InterPro" id="IPR036286">
    <property type="entry name" value="LexA/Signal_pep-like_sf"/>
</dbReference>
<dbReference type="InterPro" id="IPR000223">
    <property type="entry name" value="Pept_S26A_signal_pept_1"/>
</dbReference>
<feature type="domain" description="Peptidase S26" evidence="9">
    <location>
        <begin position="102"/>
        <end position="144"/>
    </location>
</feature>
<dbReference type="InterPro" id="IPR052064">
    <property type="entry name" value="Mito_IMP1_subunit"/>
</dbReference>
<feature type="active site" evidence="8">
    <location>
        <position position="81"/>
    </location>
</feature>
<dbReference type="Pfam" id="PF10502">
    <property type="entry name" value="Peptidase_S26"/>
    <property type="match status" value="2"/>
</dbReference>
<dbReference type="AlphaFoldDB" id="A0AAV7KJZ3"/>
<keyword evidence="11" id="KW-1185">Reference proteome</keyword>
<dbReference type="GO" id="GO:0006465">
    <property type="term" value="P:signal peptide processing"/>
    <property type="evidence" value="ECO:0007669"/>
    <property type="project" value="InterPro"/>
</dbReference>
<evidence type="ECO:0000256" key="5">
    <source>
        <dbReference type="ARBA" id="ARBA00023128"/>
    </source>
</evidence>
<evidence type="ECO:0000256" key="1">
    <source>
        <dbReference type="ARBA" id="ARBA00004273"/>
    </source>
</evidence>
<sequence>MGLFTRSAWGLLKCYCAFHVISEYVAEPTFLEGPSMKPTINKNHKIEVAVFEKISVRKERLKVGDVVTAKHPYYNGMRICKRLMGMEGDRILKTDPNTNKMEMVIVPKGHVWLEGDNADQSKDSREYGPIPYALLRGRALCKIWPLAGNKSFQMPSITAKVE</sequence>
<keyword evidence="4" id="KW-0378">Hydrolase</keyword>
<dbReference type="Proteomes" id="UP001165289">
    <property type="component" value="Unassembled WGS sequence"/>
</dbReference>
<dbReference type="PRINTS" id="PR00727">
    <property type="entry name" value="LEADERPTASE"/>
</dbReference>
<evidence type="ECO:0000256" key="2">
    <source>
        <dbReference type="ARBA" id="ARBA00011805"/>
    </source>
</evidence>
<evidence type="ECO:0000259" key="9">
    <source>
        <dbReference type="Pfam" id="PF10502"/>
    </source>
</evidence>
<dbReference type="PANTHER" id="PTHR12383">
    <property type="entry name" value="PROTEASE FAMILY S26 MITOCHONDRIAL INNER MEMBRANE PROTEASE-RELATED"/>
    <property type="match status" value="1"/>
</dbReference>
<dbReference type="EMBL" id="JAKMXF010000022">
    <property type="protein sequence ID" value="KAI6661133.1"/>
    <property type="molecule type" value="Genomic_DNA"/>
</dbReference>
<dbReference type="GO" id="GO:0042720">
    <property type="term" value="C:mitochondrial inner membrane peptidase complex"/>
    <property type="evidence" value="ECO:0007669"/>
    <property type="project" value="TreeGrafter"/>
</dbReference>
<organism evidence="10 11">
    <name type="scientific">Oopsacas minuta</name>
    <dbReference type="NCBI Taxonomy" id="111878"/>
    <lineage>
        <taxon>Eukaryota</taxon>
        <taxon>Metazoa</taxon>
        <taxon>Porifera</taxon>
        <taxon>Hexactinellida</taxon>
        <taxon>Hexasterophora</taxon>
        <taxon>Lyssacinosida</taxon>
        <taxon>Leucopsacidae</taxon>
        <taxon>Oopsacas</taxon>
    </lineage>
</organism>
<evidence type="ECO:0000256" key="6">
    <source>
        <dbReference type="ARBA" id="ARBA00023136"/>
    </source>
</evidence>